<dbReference type="GeneTree" id="ENSGT00390000005861"/>
<evidence type="ECO:0000256" key="1">
    <source>
        <dbReference type="SAM" id="MobiDB-lite"/>
    </source>
</evidence>
<evidence type="ECO:0000313" key="5">
    <source>
        <dbReference type="Ensembl" id="ENSPNAP00000036458.2"/>
    </source>
</evidence>
<keyword evidence="2" id="KW-0472">Membrane</keyword>
<keyword evidence="6" id="KW-1185">Reference proteome</keyword>
<protein>
    <recommendedName>
        <fullName evidence="7">Consortin C-terminal domain-containing protein</fullName>
    </recommendedName>
</protein>
<dbReference type="InterPro" id="IPR054132">
    <property type="entry name" value="Consortin_N"/>
</dbReference>
<dbReference type="GO" id="GO:0042998">
    <property type="term" value="P:positive regulation of Golgi to plasma membrane protein transport"/>
    <property type="evidence" value="ECO:0007669"/>
    <property type="project" value="InterPro"/>
</dbReference>
<dbReference type="GO" id="GO:0005886">
    <property type="term" value="C:plasma membrane"/>
    <property type="evidence" value="ECO:0007669"/>
    <property type="project" value="TreeGrafter"/>
</dbReference>
<dbReference type="GeneID" id="108413318"/>
<sequence>MDEGQWQSEGPLRRGGTGDAELQSEGSARSPDQNHNRLLEEGEEVEQGPRGGHRTTQDSTNNNGSTGEDEEEEEDDEDEAYEEGSKVEEEDDEEMDSNSGAFSPELDGQIQDSPSPSPSPTVSEAPLSAECTAVGAAVPELGPSLSACVCVLEERGDDALLPHTLHQIAEALVLEGDYQRAIRLLQLERLYHERVLSNIAALQEQWESRWRLVDQVQGSSDLDVEHLEKLRHICRTHTQPRRSAERCELVVKVQRNRVVSESAGENHSASERPCGSAESEKLMDEQKSRDDFPEVCRSSPVNQQGETDSHFLNSFLSPSFSSDSATPSYTMTDSPPLSGGGEEKAESPADTHTVAKLTGALRTRGPGEEMEGEGESLDTGQDTGLDRTEVAEPVEKGGGEEEVEEAVEALELEAGGEHQEPLDLEVPELRVEDELEEEGHGVETLEVEKMDTLDDLAKRIQVEEIAPAAGLVSILKRRASLKGTSSTTPTPKPASKRKVRFRVPDDGLDHDEVGGDSWLLLLLLCLATVVISVGGTALYCTFGDAQSSVCTDFSHNMDFYVGQVQRGVDELRHWLTRGS</sequence>
<dbReference type="STRING" id="42514.ENSPNAP00000036458"/>
<dbReference type="Pfam" id="PF15281">
    <property type="entry name" value="Consortin_C"/>
    <property type="match status" value="1"/>
</dbReference>
<dbReference type="InterPro" id="IPR042318">
    <property type="entry name" value="Consortin"/>
</dbReference>
<feature type="region of interest" description="Disordered" evidence="1">
    <location>
        <begin position="1"/>
        <end position="126"/>
    </location>
</feature>
<feature type="compositionally biased region" description="Polar residues" evidence="1">
    <location>
        <begin position="57"/>
        <end position="66"/>
    </location>
</feature>
<dbReference type="InterPro" id="IPR028129">
    <property type="entry name" value="Consortin_C"/>
</dbReference>
<organism evidence="5 6">
    <name type="scientific">Pygocentrus nattereri</name>
    <name type="common">Red-bellied piranha</name>
    <dbReference type="NCBI Taxonomy" id="42514"/>
    <lineage>
        <taxon>Eukaryota</taxon>
        <taxon>Metazoa</taxon>
        <taxon>Chordata</taxon>
        <taxon>Craniata</taxon>
        <taxon>Vertebrata</taxon>
        <taxon>Euteleostomi</taxon>
        <taxon>Actinopterygii</taxon>
        <taxon>Neopterygii</taxon>
        <taxon>Teleostei</taxon>
        <taxon>Ostariophysi</taxon>
        <taxon>Characiformes</taxon>
        <taxon>Characoidei</taxon>
        <taxon>Pygocentrus</taxon>
    </lineage>
</organism>
<feature type="compositionally biased region" description="Acidic residues" evidence="1">
    <location>
        <begin position="67"/>
        <end position="96"/>
    </location>
</feature>
<feature type="compositionally biased region" description="Basic and acidic residues" evidence="1">
    <location>
        <begin position="278"/>
        <end position="294"/>
    </location>
</feature>
<dbReference type="Pfam" id="PF22883">
    <property type="entry name" value="Consortin_N"/>
    <property type="match status" value="1"/>
</dbReference>
<feature type="domain" description="Consortin C-terminal" evidence="3">
    <location>
        <begin position="464"/>
        <end position="576"/>
    </location>
</feature>
<dbReference type="PANTHER" id="PTHR28581:SF1">
    <property type="entry name" value="CONSORTIN"/>
    <property type="match status" value="1"/>
</dbReference>
<dbReference type="PANTHER" id="PTHR28581">
    <property type="entry name" value="CONSORTIN"/>
    <property type="match status" value="1"/>
</dbReference>
<dbReference type="GO" id="GO:0005802">
    <property type="term" value="C:trans-Golgi network"/>
    <property type="evidence" value="ECO:0007669"/>
    <property type="project" value="InterPro"/>
</dbReference>
<evidence type="ECO:0000256" key="2">
    <source>
        <dbReference type="SAM" id="Phobius"/>
    </source>
</evidence>
<dbReference type="Proteomes" id="UP001501920">
    <property type="component" value="Chromosome 10"/>
</dbReference>
<reference evidence="5" key="3">
    <citation type="submission" date="2025-09" db="UniProtKB">
        <authorList>
            <consortium name="Ensembl"/>
        </authorList>
    </citation>
    <scope>IDENTIFICATION</scope>
</reference>
<accession>A0A3B4EL07</accession>
<dbReference type="OMA" id="CQDGPED"/>
<dbReference type="CTD" id="569425"/>
<feature type="region of interest" description="Disordered" evidence="1">
    <location>
        <begin position="260"/>
        <end position="387"/>
    </location>
</feature>
<feature type="compositionally biased region" description="Low complexity" evidence="1">
    <location>
        <begin position="310"/>
        <end position="328"/>
    </location>
</feature>
<keyword evidence="2" id="KW-1133">Transmembrane helix</keyword>
<dbReference type="Ensembl" id="ENSPNAT00000031030.2">
    <property type="protein sequence ID" value="ENSPNAP00000036458.2"/>
    <property type="gene ID" value="ENSPNAG00000027290.2"/>
</dbReference>
<reference evidence="5" key="2">
    <citation type="submission" date="2025-08" db="UniProtKB">
        <authorList>
            <consortium name="Ensembl"/>
        </authorList>
    </citation>
    <scope>IDENTIFICATION</scope>
</reference>
<dbReference type="GO" id="GO:0071253">
    <property type="term" value="F:connexin binding"/>
    <property type="evidence" value="ECO:0007669"/>
    <property type="project" value="InterPro"/>
</dbReference>
<dbReference type="GO" id="GO:0030133">
    <property type="term" value="C:transport vesicle"/>
    <property type="evidence" value="ECO:0007669"/>
    <property type="project" value="TreeGrafter"/>
</dbReference>
<evidence type="ECO:0000313" key="6">
    <source>
        <dbReference type="Proteomes" id="UP001501920"/>
    </source>
</evidence>
<proteinExistence type="predicted"/>
<dbReference type="RefSeq" id="XP_017541269.2">
    <property type="nucleotide sequence ID" value="XM_017685780.2"/>
</dbReference>
<keyword evidence="2" id="KW-0812">Transmembrane</keyword>
<dbReference type="OrthoDB" id="9894200at2759"/>
<feature type="transmembrane region" description="Helical" evidence="2">
    <location>
        <begin position="518"/>
        <end position="539"/>
    </location>
</feature>
<feature type="domain" description="Consortin N-terminal" evidence="4">
    <location>
        <begin position="157"/>
        <end position="208"/>
    </location>
</feature>
<reference evidence="5 6" key="1">
    <citation type="submission" date="2020-10" db="EMBL/GenBank/DDBJ databases">
        <title>Pygocentrus nattereri (red-bellied piranha) genome, fPygNat1, primary haplotype.</title>
        <authorList>
            <person name="Myers G."/>
            <person name="Meyer A."/>
            <person name="Karagic N."/>
            <person name="Pippel M."/>
            <person name="Winkler S."/>
            <person name="Tracey A."/>
            <person name="Wood J."/>
            <person name="Formenti G."/>
            <person name="Howe K."/>
            <person name="Fedrigo O."/>
            <person name="Jarvis E.D."/>
        </authorList>
    </citation>
    <scope>NUCLEOTIDE SEQUENCE [LARGE SCALE GENOMIC DNA]</scope>
</reference>
<evidence type="ECO:0000259" key="4">
    <source>
        <dbReference type="Pfam" id="PF22883"/>
    </source>
</evidence>
<evidence type="ECO:0000259" key="3">
    <source>
        <dbReference type="Pfam" id="PF15281"/>
    </source>
</evidence>
<name>A0A3B4EL07_PYGNA</name>
<evidence type="ECO:0008006" key="7">
    <source>
        <dbReference type="Google" id="ProtNLM"/>
    </source>
</evidence>
<dbReference type="AlphaFoldDB" id="A0A3B4EL07"/>